<keyword evidence="1" id="KW-1133">Transmembrane helix</keyword>
<evidence type="ECO:0000256" key="1">
    <source>
        <dbReference type="SAM" id="Phobius"/>
    </source>
</evidence>
<dbReference type="EMBL" id="KN817689">
    <property type="protein sequence ID" value="KJA14217.1"/>
    <property type="molecule type" value="Genomic_DNA"/>
</dbReference>
<protein>
    <submittedName>
        <fullName evidence="2">Uncharacterized protein</fullName>
    </submittedName>
</protein>
<accession>A0A0D2KI30</accession>
<sequence>MMISVAPNSVSFAHFPSIIRFSGAMIYVLRPTYRKHLADFCSARARVLILGAFAPVLARV</sequence>
<proteinExistence type="predicted"/>
<keyword evidence="3" id="KW-1185">Reference proteome</keyword>
<name>A0A0D2KI30_HYPSF</name>
<evidence type="ECO:0000313" key="2">
    <source>
        <dbReference type="EMBL" id="KJA14217.1"/>
    </source>
</evidence>
<reference evidence="3" key="1">
    <citation type="submission" date="2014-04" db="EMBL/GenBank/DDBJ databases">
        <title>Evolutionary Origins and Diversification of the Mycorrhizal Mutualists.</title>
        <authorList>
            <consortium name="DOE Joint Genome Institute"/>
            <consortium name="Mycorrhizal Genomics Consortium"/>
            <person name="Kohler A."/>
            <person name="Kuo A."/>
            <person name="Nagy L.G."/>
            <person name="Floudas D."/>
            <person name="Copeland A."/>
            <person name="Barry K.W."/>
            <person name="Cichocki N."/>
            <person name="Veneault-Fourrey C."/>
            <person name="LaButti K."/>
            <person name="Lindquist E.A."/>
            <person name="Lipzen A."/>
            <person name="Lundell T."/>
            <person name="Morin E."/>
            <person name="Murat C."/>
            <person name="Riley R."/>
            <person name="Ohm R."/>
            <person name="Sun H."/>
            <person name="Tunlid A."/>
            <person name="Henrissat B."/>
            <person name="Grigoriev I.V."/>
            <person name="Hibbett D.S."/>
            <person name="Martin F."/>
        </authorList>
    </citation>
    <scope>NUCLEOTIDE SEQUENCE [LARGE SCALE GENOMIC DNA]</scope>
    <source>
        <strain evidence="3">FD-334 SS-4</strain>
    </source>
</reference>
<dbReference type="Proteomes" id="UP000054270">
    <property type="component" value="Unassembled WGS sequence"/>
</dbReference>
<keyword evidence="1" id="KW-0812">Transmembrane</keyword>
<dbReference type="AlphaFoldDB" id="A0A0D2KI30"/>
<feature type="transmembrane region" description="Helical" evidence="1">
    <location>
        <begin position="12"/>
        <end position="29"/>
    </location>
</feature>
<evidence type="ECO:0000313" key="3">
    <source>
        <dbReference type="Proteomes" id="UP000054270"/>
    </source>
</evidence>
<keyword evidence="1" id="KW-0472">Membrane</keyword>
<organism evidence="2 3">
    <name type="scientific">Hypholoma sublateritium (strain FD-334 SS-4)</name>
    <dbReference type="NCBI Taxonomy" id="945553"/>
    <lineage>
        <taxon>Eukaryota</taxon>
        <taxon>Fungi</taxon>
        <taxon>Dikarya</taxon>
        <taxon>Basidiomycota</taxon>
        <taxon>Agaricomycotina</taxon>
        <taxon>Agaricomycetes</taxon>
        <taxon>Agaricomycetidae</taxon>
        <taxon>Agaricales</taxon>
        <taxon>Agaricineae</taxon>
        <taxon>Strophariaceae</taxon>
        <taxon>Hypholoma</taxon>
    </lineage>
</organism>
<gene>
    <name evidence="2" type="ORF">HYPSUDRAFT_49349</name>
</gene>